<name>A0A6C8MY08_LISMN</name>
<evidence type="ECO:0000313" key="1">
    <source>
        <dbReference type="EMBL" id="KAA9534122.1"/>
    </source>
</evidence>
<comment type="caution">
    <text evidence="1">The sequence shown here is derived from an EMBL/GenBank/DDBJ whole genome shotgun (WGS) entry which is preliminary data.</text>
</comment>
<protein>
    <submittedName>
        <fullName evidence="1">Uncharacterized protein</fullName>
    </submittedName>
</protein>
<proteinExistence type="predicted"/>
<dbReference type="AlphaFoldDB" id="A0A6C8MY08"/>
<sequence length="62" mass="7017">MNSIKNFGISTKEFGAAMTKLIERLKNNNRSVAEPVQKPKINRQDAFKHIAKQGGRSRGFTR</sequence>
<dbReference type="RefSeq" id="WP_150884202.1">
    <property type="nucleotide sequence ID" value="NZ_QDCA01000003.1"/>
</dbReference>
<accession>A0A6C8MY08</accession>
<organism evidence="1">
    <name type="scientific">Listeria monocytogenes</name>
    <dbReference type="NCBI Taxonomy" id="1639"/>
    <lineage>
        <taxon>Bacteria</taxon>
        <taxon>Bacillati</taxon>
        <taxon>Bacillota</taxon>
        <taxon>Bacilli</taxon>
        <taxon>Bacillales</taxon>
        <taxon>Listeriaceae</taxon>
        <taxon>Listeria</taxon>
    </lineage>
</organism>
<dbReference type="EMBL" id="QDCA01000003">
    <property type="protein sequence ID" value="KAA9534122.1"/>
    <property type="molecule type" value="Genomic_DNA"/>
</dbReference>
<gene>
    <name evidence="1" type="ORF">DCK33_08255</name>
</gene>
<reference evidence="1" key="1">
    <citation type="submission" date="2018-04" db="EMBL/GenBank/DDBJ databases">
        <title>Genome Analysis of a Prevalent Clone of Listeria monocytogenes Sequence Type 87 in China.</title>
        <authorList>
            <person name="Wang Y."/>
        </authorList>
    </citation>
    <scope>NUCLEOTIDE SEQUENCE</scope>
    <source>
        <strain evidence="1">ICDC_LM0449</strain>
    </source>
</reference>